<gene>
    <name evidence="4" type="ordered locus">Spith_2229</name>
</gene>
<organism evidence="4 5">
    <name type="scientific">Winmispira thermophila (strain ATCC 700085 / DSM 6578 / Z-1203)</name>
    <name type="common">Spirochaeta thermophila</name>
    <dbReference type="NCBI Taxonomy" id="869211"/>
    <lineage>
        <taxon>Bacteria</taxon>
        <taxon>Pseudomonadati</taxon>
        <taxon>Spirochaetota</taxon>
        <taxon>Spirochaetia</taxon>
        <taxon>Winmispirales</taxon>
        <taxon>Winmispiraceae</taxon>
        <taxon>Winmispira</taxon>
    </lineage>
</organism>
<keyword evidence="1" id="KW-0175">Coiled coil</keyword>
<keyword evidence="5" id="KW-1185">Reference proteome</keyword>
<feature type="transmembrane region" description="Helical" evidence="2">
    <location>
        <begin position="331"/>
        <end position="349"/>
    </location>
</feature>
<keyword evidence="2" id="KW-1133">Transmembrane helix</keyword>
<dbReference type="STRING" id="869211.Spith_2229"/>
<accession>G0GG08</accession>
<dbReference type="GO" id="GO:0006302">
    <property type="term" value="P:double-strand break repair"/>
    <property type="evidence" value="ECO:0007669"/>
    <property type="project" value="InterPro"/>
</dbReference>
<feature type="coiled-coil region" evidence="1">
    <location>
        <begin position="140"/>
        <end position="198"/>
    </location>
</feature>
<keyword evidence="2" id="KW-0472">Membrane</keyword>
<evidence type="ECO:0000256" key="2">
    <source>
        <dbReference type="SAM" id="Phobius"/>
    </source>
</evidence>
<sequence>MRLRGIRLIGFGKFSEVRFELGPVTVFHGPNEAGKSTVCDALYDLIASGRKDLDRYGRAGERRVEGEWVGEEWHVPASLFSEVFAIRSGRVEVDFSSQRGAAQFIQEQLFAGGVNLERLISEVEKAGREEGRETVQMRERREVRARLAEVDAQIRRWEERLSGREVVWGELRRREERLGALERERRGVEERERELDRRIQEQEEWRRLRELEQAWERVRRVREIKEEVGRLRVVCGEGVRQEGEALRREWDACREEVRRLGEEVELRRVDLRRAEEVLAGVEERVRGREEKERVLVTGEGWRRRGMWMMVAGGVGMCVGVGMAGWLGWVGAGVGVAVAGLGGMVVGLVWRVRGTGMVRRVVGEGRLREAWARWRAEGEGVRREWEVWREEVRRLGEEVGGVERGWVEARRREEEAGRRLREWLGRVGVRTWEEYGAEVARYREVVRSLEAEEGWVRRAMERSGKTSLVDLERYIAMERDGCRLRLRGEELTEEERIVLRNEREDLRKVREGLDREYEHVLEEVARLKGRMGNYSEAMEELFRLRGERERLIRELSRLEAEKSAYALLTEVFSRLRERMAEDFAGLVSRVRPYYEMITGGGEREVMLDAVSLKGIRAMDAQGIPRELPQLSKGTMGAFYLGCRLAMAELSETPGVIVLDEAFESLDPSRRRGAVRALHRLVDKGWQICLFTSFPDVVSVVREEFPNARIHDLGGDHA</sequence>
<dbReference type="Proteomes" id="UP000007254">
    <property type="component" value="Chromosome"/>
</dbReference>
<dbReference type="Pfam" id="PF13476">
    <property type="entry name" value="AAA_23"/>
    <property type="match status" value="1"/>
</dbReference>
<dbReference type="GO" id="GO:0016887">
    <property type="term" value="F:ATP hydrolysis activity"/>
    <property type="evidence" value="ECO:0007669"/>
    <property type="project" value="InterPro"/>
</dbReference>
<evidence type="ECO:0000256" key="1">
    <source>
        <dbReference type="SAM" id="Coils"/>
    </source>
</evidence>
<evidence type="ECO:0000259" key="3">
    <source>
        <dbReference type="Pfam" id="PF13476"/>
    </source>
</evidence>
<dbReference type="Gene3D" id="3.40.50.300">
    <property type="entry name" value="P-loop containing nucleotide triphosphate hydrolases"/>
    <property type="match status" value="2"/>
</dbReference>
<dbReference type="AlphaFoldDB" id="G0GG08"/>
<dbReference type="InterPro" id="IPR038729">
    <property type="entry name" value="Rad50/SbcC_AAA"/>
</dbReference>
<dbReference type="PANTHER" id="PTHR32114">
    <property type="entry name" value="ABC TRANSPORTER ABCH.3"/>
    <property type="match status" value="1"/>
</dbReference>
<feature type="domain" description="Rad50/SbcC-type AAA" evidence="3">
    <location>
        <begin position="6"/>
        <end position="216"/>
    </location>
</feature>
<name>G0GG08_WINT7</name>
<dbReference type="InterPro" id="IPR027417">
    <property type="entry name" value="P-loop_NTPase"/>
</dbReference>
<keyword evidence="2" id="KW-0812">Transmembrane</keyword>
<dbReference type="KEGG" id="stq:Spith_2229"/>
<protein>
    <recommendedName>
        <fullName evidence="3">Rad50/SbcC-type AAA domain-containing protein</fullName>
    </recommendedName>
</protein>
<dbReference type="RefSeq" id="WP_014625791.1">
    <property type="nucleotide sequence ID" value="NC_017583.1"/>
</dbReference>
<feature type="coiled-coil region" evidence="1">
    <location>
        <begin position="495"/>
        <end position="567"/>
    </location>
</feature>
<dbReference type="HOGENOM" id="CLU_385834_0_0_12"/>
<dbReference type="OrthoDB" id="312458at2"/>
<proteinExistence type="predicted"/>
<evidence type="ECO:0000313" key="4">
    <source>
        <dbReference type="EMBL" id="AEJ62484.1"/>
    </source>
</evidence>
<feature type="transmembrane region" description="Helical" evidence="2">
    <location>
        <begin position="306"/>
        <end position="325"/>
    </location>
</feature>
<dbReference type="PANTHER" id="PTHR32114:SF2">
    <property type="entry name" value="ABC TRANSPORTER ABCH.3"/>
    <property type="match status" value="1"/>
</dbReference>
<evidence type="ECO:0000313" key="5">
    <source>
        <dbReference type="Proteomes" id="UP000007254"/>
    </source>
</evidence>
<dbReference type="SUPFAM" id="SSF52540">
    <property type="entry name" value="P-loop containing nucleoside triphosphate hydrolases"/>
    <property type="match status" value="1"/>
</dbReference>
<reference evidence="4 5" key="1">
    <citation type="submission" date="2011-06" db="EMBL/GenBank/DDBJ databases">
        <title>The complete genome of Spirochaeta thermophila DSM 6578.</title>
        <authorList>
            <consortium name="US DOE Joint Genome Institute (JGI-PGF)"/>
            <person name="Lucas S."/>
            <person name="Lapidus A."/>
            <person name="Bruce D."/>
            <person name="Goodwin L."/>
            <person name="Pitluck S."/>
            <person name="Peters L."/>
            <person name="Kyrpides N."/>
            <person name="Mavromatis K."/>
            <person name="Ivanova N."/>
            <person name="Mikailova N."/>
            <person name="Pagani I."/>
            <person name="Chertkov O."/>
            <person name="Detter J.C."/>
            <person name="Tapia R."/>
            <person name="Han C."/>
            <person name="Land M."/>
            <person name="Hauser L."/>
            <person name="Markowitz V."/>
            <person name="Cheng J.-F."/>
            <person name="Hugenholtz P."/>
            <person name="Woyke T."/>
            <person name="Wu D."/>
            <person name="Spring S."/>
            <person name="Merkhoffer B."/>
            <person name="Schneider S."/>
            <person name="Klenk H.-P."/>
            <person name="Eisen J.A."/>
        </authorList>
    </citation>
    <scope>NUCLEOTIDE SEQUENCE [LARGE SCALE GENOMIC DNA]</scope>
    <source>
        <strain evidence="5">ATCC 700085 / DSM 6578 / Z-1203</strain>
    </source>
</reference>
<dbReference type="CDD" id="cd00267">
    <property type="entry name" value="ABC_ATPase"/>
    <property type="match status" value="1"/>
</dbReference>
<dbReference type="EMBL" id="CP002903">
    <property type="protein sequence ID" value="AEJ62484.1"/>
    <property type="molecule type" value="Genomic_DNA"/>
</dbReference>